<keyword evidence="3 14" id="KW-0808">Transferase</keyword>
<name>A0AAJ6QRA6_9ACAR</name>
<keyword evidence="17" id="KW-1185">Reference proteome</keyword>
<dbReference type="Gene3D" id="1.10.510.10">
    <property type="entry name" value="Transferase(Phosphotransferase) domain 1"/>
    <property type="match status" value="1"/>
</dbReference>
<evidence type="ECO:0000256" key="6">
    <source>
        <dbReference type="ARBA" id="ARBA00022840"/>
    </source>
</evidence>
<feature type="binding site" evidence="10">
    <location>
        <begin position="204"/>
        <end position="205"/>
    </location>
    <ligand>
        <name>ATP</name>
        <dbReference type="ChEBI" id="CHEBI:30616"/>
    </ligand>
</feature>
<dbReference type="GO" id="GO:0000070">
    <property type="term" value="P:mitotic sister chromatid segregation"/>
    <property type="evidence" value="ECO:0007669"/>
    <property type="project" value="UniProtKB-ARBA"/>
</dbReference>
<dbReference type="PROSITE" id="PS00108">
    <property type="entry name" value="PROTEIN_KINASE_ST"/>
    <property type="match status" value="1"/>
</dbReference>
<feature type="active site" description="Proton acceptor" evidence="9">
    <location>
        <position position="200"/>
    </location>
</feature>
<dbReference type="PROSITE" id="PS00107">
    <property type="entry name" value="PROTEIN_KINASE_ATP"/>
    <property type="match status" value="1"/>
</dbReference>
<dbReference type="FunFam" id="3.30.200.20:FF:000042">
    <property type="entry name" value="Aurora kinase A"/>
    <property type="match status" value="1"/>
</dbReference>
<evidence type="ECO:0000313" key="17">
    <source>
        <dbReference type="Proteomes" id="UP000694867"/>
    </source>
</evidence>
<dbReference type="Proteomes" id="UP000694867">
    <property type="component" value="Unplaced"/>
</dbReference>
<keyword evidence="4 10" id="KW-0547">Nucleotide-binding</keyword>
<dbReference type="GO" id="GO:0030496">
    <property type="term" value="C:midbody"/>
    <property type="evidence" value="ECO:0007669"/>
    <property type="project" value="UniProtKB-SubCell"/>
</dbReference>
<dbReference type="GO" id="GO:0004674">
    <property type="term" value="F:protein serine/threonine kinase activity"/>
    <property type="evidence" value="ECO:0007669"/>
    <property type="project" value="UniProtKB-KW"/>
</dbReference>
<dbReference type="GeneID" id="100905717"/>
<proteinExistence type="inferred from homology"/>
<dbReference type="Pfam" id="PF00069">
    <property type="entry name" value="Pkinase"/>
    <property type="match status" value="1"/>
</dbReference>
<protein>
    <recommendedName>
        <fullName evidence="14">Aurora kinase</fullName>
        <ecNumber evidence="14">2.7.11.1</ecNumber>
    </recommendedName>
</protein>
<feature type="cross-link" description="Glycyl lysine isopeptide (Lys-Gly) (interchain with G-Cter in SUMO2)" evidence="11">
    <location>
        <position position="202"/>
    </location>
</feature>
<dbReference type="PROSITE" id="PS50011">
    <property type="entry name" value="PROTEIN_KINASE_DOM"/>
    <property type="match status" value="1"/>
</dbReference>
<dbReference type="PANTHER" id="PTHR24350">
    <property type="entry name" value="SERINE/THREONINE-PROTEIN KINASE IAL-RELATED"/>
    <property type="match status" value="1"/>
</dbReference>
<dbReference type="InterPro" id="IPR000719">
    <property type="entry name" value="Prot_kinase_dom"/>
</dbReference>
<dbReference type="InterPro" id="IPR030616">
    <property type="entry name" value="Aur-like"/>
</dbReference>
<feature type="compositionally biased region" description="Acidic residues" evidence="15">
    <location>
        <begin position="26"/>
        <end position="37"/>
    </location>
</feature>
<dbReference type="SUPFAM" id="SSF56112">
    <property type="entry name" value="Protein kinase-like (PK-like)"/>
    <property type="match status" value="1"/>
</dbReference>
<accession>A0AAJ6QRA6</accession>
<evidence type="ECO:0000256" key="9">
    <source>
        <dbReference type="PIRSR" id="PIRSR630616-1"/>
    </source>
</evidence>
<evidence type="ECO:0000259" key="16">
    <source>
        <dbReference type="PROSITE" id="PS50011"/>
    </source>
</evidence>
<organism evidence="17 18">
    <name type="scientific">Galendromus occidentalis</name>
    <name type="common">western predatory mite</name>
    <dbReference type="NCBI Taxonomy" id="34638"/>
    <lineage>
        <taxon>Eukaryota</taxon>
        <taxon>Metazoa</taxon>
        <taxon>Ecdysozoa</taxon>
        <taxon>Arthropoda</taxon>
        <taxon>Chelicerata</taxon>
        <taxon>Arachnida</taxon>
        <taxon>Acari</taxon>
        <taxon>Parasitiformes</taxon>
        <taxon>Mesostigmata</taxon>
        <taxon>Gamasina</taxon>
        <taxon>Phytoseioidea</taxon>
        <taxon>Phytoseiidae</taxon>
        <taxon>Typhlodrominae</taxon>
        <taxon>Galendromus</taxon>
    </lineage>
</organism>
<evidence type="ECO:0000256" key="1">
    <source>
        <dbReference type="ARBA" id="ARBA00004214"/>
    </source>
</evidence>
<dbReference type="InterPro" id="IPR017441">
    <property type="entry name" value="Protein_kinase_ATP_BS"/>
</dbReference>
<keyword evidence="6 10" id="KW-0067">ATP-binding</keyword>
<dbReference type="FunFam" id="1.10.510.10:FF:000235">
    <property type="entry name" value="Serine/threonine-protein kinase ark1"/>
    <property type="match status" value="1"/>
</dbReference>
<evidence type="ECO:0000256" key="8">
    <source>
        <dbReference type="ARBA" id="ARBA00048679"/>
    </source>
</evidence>
<evidence type="ECO:0000256" key="3">
    <source>
        <dbReference type="ARBA" id="ARBA00022679"/>
    </source>
</evidence>
<evidence type="ECO:0000256" key="14">
    <source>
        <dbReference type="RuleBase" id="RU367134"/>
    </source>
</evidence>
<dbReference type="AlphaFoldDB" id="A0AAJ6QRA6"/>
<evidence type="ECO:0000256" key="10">
    <source>
        <dbReference type="PIRSR" id="PIRSR630616-2"/>
    </source>
</evidence>
<feature type="binding site" evidence="10">
    <location>
        <position position="85"/>
    </location>
    <ligand>
        <name>ATP</name>
        <dbReference type="ChEBI" id="CHEBI:30616"/>
    </ligand>
</feature>
<feature type="domain" description="Protein kinase" evidence="16">
    <location>
        <begin position="75"/>
        <end position="327"/>
    </location>
</feature>
<feature type="binding site" evidence="10 12">
    <location>
        <position position="104"/>
    </location>
    <ligand>
        <name>ATP</name>
        <dbReference type="ChEBI" id="CHEBI:30616"/>
    </ligand>
</feature>
<feature type="binding site" evidence="10">
    <location>
        <begin position="153"/>
        <end position="155"/>
    </location>
    <ligand>
        <name>ATP</name>
        <dbReference type="ChEBI" id="CHEBI:30616"/>
    </ligand>
</feature>
<comment type="similarity">
    <text evidence="14">Belongs to the protein kinase superfamily. Ser/Thr protein kinase family. Aurora subfamily.</text>
</comment>
<gene>
    <name evidence="18" type="primary">LOC100905717</name>
</gene>
<dbReference type="GO" id="GO:0005524">
    <property type="term" value="F:ATP binding"/>
    <property type="evidence" value="ECO:0007669"/>
    <property type="project" value="UniProtKB-UniRule"/>
</dbReference>
<feature type="binding site" evidence="10">
    <location>
        <position position="218"/>
    </location>
    <ligand>
        <name>ATP</name>
        <dbReference type="ChEBI" id="CHEBI:30616"/>
    </ligand>
</feature>
<sequence>MELDSSMELRLEETRDAFQSAAENNLTEEEDMDDLDTENVPAKTGKAGQSKPDYPPTALPHELPPNCRYHTLKDFEIGRPLGKGKFGNVYLARRTVDHFIVALKVLHKNQLRRNRCEYNLKREIEIQMNLRHPNILCLYRWFWDDRKIFLVLEFAPGGELFKYIQSKPKRRLEEPEAATFMHQMIKALSYCHAKGVIHRDIKPENLLLGVNNELKIADFGWSVHAPSRRRKTMCGTLDYLPPEMVQRHEYDQRVDYWCIGILLFEFLTGGAPFESEKNEETYRKICNEQVKFPNHVSAPARDLISKLLAKKAADRISLVEAIQHPWIVEFADKDVPCETF</sequence>
<evidence type="ECO:0000256" key="13">
    <source>
        <dbReference type="RuleBase" id="RU000304"/>
    </source>
</evidence>
<evidence type="ECO:0000256" key="11">
    <source>
        <dbReference type="PIRSR" id="PIRSR630616-3"/>
    </source>
</evidence>
<feature type="compositionally biased region" description="Basic and acidic residues" evidence="15">
    <location>
        <begin position="7"/>
        <end position="16"/>
    </location>
</feature>
<dbReference type="GO" id="GO:0032506">
    <property type="term" value="P:cytokinetic process"/>
    <property type="evidence" value="ECO:0007669"/>
    <property type="project" value="UniProtKB-ARBA"/>
</dbReference>
<keyword evidence="5 14" id="KW-0418">Kinase</keyword>
<comment type="catalytic activity">
    <reaction evidence="8 14">
        <text>L-seryl-[protein] + ATP = O-phospho-L-seryl-[protein] + ADP + H(+)</text>
        <dbReference type="Rhea" id="RHEA:17989"/>
        <dbReference type="Rhea" id="RHEA-COMP:9863"/>
        <dbReference type="Rhea" id="RHEA-COMP:11604"/>
        <dbReference type="ChEBI" id="CHEBI:15378"/>
        <dbReference type="ChEBI" id="CHEBI:29999"/>
        <dbReference type="ChEBI" id="CHEBI:30616"/>
        <dbReference type="ChEBI" id="CHEBI:83421"/>
        <dbReference type="ChEBI" id="CHEBI:456216"/>
        <dbReference type="EC" id="2.7.11.1"/>
    </reaction>
</comment>
<dbReference type="SMART" id="SM00220">
    <property type="entry name" value="S_TKc"/>
    <property type="match status" value="1"/>
</dbReference>
<comment type="subcellular location">
    <subcellularLocation>
        <location evidence="1">Midbody</location>
    </subcellularLocation>
</comment>
<dbReference type="KEGG" id="goe:100905717"/>
<evidence type="ECO:0000256" key="5">
    <source>
        <dbReference type="ARBA" id="ARBA00022777"/>
    </source>
</evidence>
<reference evidence="18" key="1">
    <citation type="submission" date="2025-08" db="UniProtKB">
        <authorList>
            <consortium name="RefSeq"/>
        </authorList>
    </citation>
    <scope>IDENTIFICATION</scope>
</reference>
<evidence type="ECO:0000256" key="4">
    <source>
        <dbReference type="ARBA" id="ARBA00022741"/>
    </source>
</evidence>
<dbReference type="CDD" id="cd14007">
    <property type="entry name" value="STKc_Aurora"/>
    <property type="match status" value="1"/>
</dbReference>
<comment type="catalytic activity">
    <reaction evidence="7 14">
        <text>L-threonyl-[protein] + ATP = O-phospho-L-threonyl-[protein] + ADP + H(+)</text>
        <dbReference type="Rhea" id="RHEA:46608"/>
        <dbReference type="Rhea" id="RHEA-COMP:11060"/>
        <dbReference type="Rhea" id="RHEA-COMP:11605"/>
        <dbReference type="ChEBI" id="CHEBI:15378"/>
        <dbReference type="ChEBI" id="CHEBI:30013"/>
        <dbReference type="ChEBI" id="CHEBI:30616"/>
        <dbReference type="ChEBI" id="CHEBI:61977"/>
        <dbReference type="ChEBI" id="CHEBI:456216"/>
        <dbReference type="EC" id="2.7.11.1"/>
    </reaction>
</comment>
<dbReference type="InterPro" id="IPR008271">
    <property type="entry name" value="Ser/Thr_kinase_AS"/>
</dbReference>
<evidence type="ECO:0000256" key="12">
    <source>
        <dbReference type="PROSITE-ProRule" id="PRU10141"/>
    </source>
</evidence>
<evidence type="ECO:0000313" key="18">
    <source>
        <dbReference type="RefSeq" id="XP_003741308.1"/>
    </source>
</evidence>
<feature type="region of interest" description="Disordered" evidence="15">
    <location>
        <begin position="1"/>
        <end position="62"/>
    </location>
</feature>
<keyword evidence="2 13" id="KW-0723">Serine/threonine-protein kinase</keyword>
<dbReference type="RefSeq" id="XP_003741308.1">
    <property type="nucleotide sequence ID" value="XM_003741260.1"/>
</dbReference>
<evidence type="ECO:0000256" key="7">
    <source>
        <dbReference type="ARBA" id="ARBA00047899"/>
    </source>
</evidence>
<dbReference type="EC" id="2.7.11.1" evidence="14"/>
<dbReference type="InterPro" id="IPR011009">
    <property type="entry name" value="Kinase-like_dom_sf"/>
</dbReference>
<evidence type="ECO:0000256" key="2">
    <source>
        <dbReference type="ARBA" id="ARBA00022527"/>
    </source>
</evidence>
<dbReference type="GO" id="GO:0006325">
    <property type="term" value="P:chromatin organization"/>
    <property type="evidence" value="ECO:0007669"/>
    <property type="project" value="UniProtKB-ARBA"/>
</dbReference>
<evidence type="ECO:0000256" key="15">
    <source>
        <dbReference type="SAM" id="MobiDB-lite"/>
    </source>
</evidence>
<dbReference type="GO" id="GO:0030261">
    <property type="term" value="P:chromosome condensation"/>
    <property type="evidence" value="ECO:0007669"/>
    <property type="project" value="UniProtKB-ARBA"/>
</dbReference>